<evidence type="ECO:0000256" key="1">
    <source>
        <dbReference type="SAM" id="SignalP"/>
    </source>
</evidence>
<reference evidence="3" key="3">
    <citation type="submission" date="2025-09" db="UniProtKB">
        <authorList>
            <consortium name="Ensembl"/>
        </authorList>
    </citation>
    <scope>IDENTIFICATION</scope>
</reference>
<dbReference type="PANTHER" id="PTHR31635">
    <property type="entry name" value="REVERSE TRANSCRIPTASE DOMAIN-CONTAINING PROTEIN-RELATED"/>
    <property type="match status" value="1"/>
</dbReference>
<feature type="signal peptide" evidence="1">
    <location>
        <begin position="1"/>
        <end position="33"/>
    </location>
</feature>
<dbReference type="OMA" id="HIVIVHL"/>
<dbReference type="PANTHER" id="PTHR31635:SF196">
    <property type="entry name" value="REVERSE TRANSCRIPTASE DOMAIN-CONTAINING PROTEIN-RELATED"/>
    <property type="match status" value="1"/>
</dbReference>
<evidence type="ECO:0000313" key="3">
    <source>
        <dbReference type="Ensembl" id="ENSENLP00000005383.1"/>
    </source>
</evidence>
<keyword evidence="4" id="KW-1185">Reference proteome</keyword>
<dbReference type="InParanoid" id="A0A665TEM0"/>
<protein>
    <recommendedName>
        <fullName evidence="2">Reverse transcriptase domain-containing protein</fullName>
    </recommendedName>
</protein>
<evidence type="ECO:0000259" key="2">
    <source>
        <dbReference type="Pfam" id="PF00078"/>
    </source>
</evidence>
<sequence>MLSAPFQLWRSTRQDCLLSLLLFILAIELLACAIRQDKDITGIFIGGYDFQLNMYVDDILLTLSKPSHSIPKVLETMNLFGKLSGYKINWTKSEIRRYDIFGHIGLKLLKMNVLPRLNFLMLSIPLFIEKSWFDSVNKMFSSFLWNNKMPRFNWKKLSLPRDKGGLGIPDLYSYYLSFNARYSITWGYKKMRNKLVSGIPLKSNYCLMLVPNYL</sequence>
<dbReference type="InterPro" id="IPR000477">
    <property type="entry name" value="RT_dom"/>
</dbReference>
<reference evidence="3" key="2">
    <citation type="submission" date="2025-08" db="UniProtKB">
        <authorList>
            <consortium name="Ensembl"/>
        </authorList>
    </citation>
    <scope>IDENTIFICATION</scope>
</reference>
<feature type="chain" id="PRO_5025642526" description="Reverse transcriptase domain-containing protein" evidence="1">
    <location>
        <begin position="34"/>
        <end position="214"/>
    </location>
</feature>
<feature type="domain" description="Reverse transcriptase" evidence="2">
    <location>
        <begin position="6"/>
        <end position="96"/>
    </location>
</feature>
<reference evidence="3" key="1">
    <citation type="submission" date="2021-04" db="EMBL/GenBank/DDBJ databases">
        <authorList>
            <consortium name="Wellcome Sanger Institute Data Sharing"/>
        </authorList>
    </citation>
    <scope>NUCLEOTIDE SEQUENCE [LARGE SCALE GENOMIC DNA]</scope>
</reference>
<dbReference type="AlphaFoldDB" id="A0A665TEM0"/>
<dbReference type="Pfam" id="PF00078">
    <property type="entry name" value="RVT_1"/>
    <property type="match status" value="1"/>
</dbReference>
<proteinExistence type="predicted"/>
<dbReference type="Proteomes" id="UP000472264">
    <property type="component" value="Chromosome 7"/>
</dbReference>
<keyword evidence="1" id="KW-0732">Signal</keyword>
<dbReference type="Ensembl" id="ENSENLT00000005649.1">
    <property type="protein sequence ID" value="ENSENLP00000005383.1"/>
    <property type="gene ID" value="ENSENLG00000002637.1"/>
</dbReference>
<name>A0A665TEM0_ECHNA</name>
<evidence type="ECO:0000313" key="4">
    <source>
        <dbReference type="Proteomes" id="UP000472264"/>
    </source>
</evidence>
<organism evidence="3 4">
    <name type="scientific">Echeneis naucrates</name>
    <name type="common">Live sharksucker</name>
    <dbReference type="NCBI Taxonomy" id="173247"/>
    <lineage>
        <taxon>Eukaryota</taxon>
        <taxon>Metazoa</taxon>
        <taxon>Chordata</taxon>
        <taxon>Craniata</taxon>
        <taxon>Vertebrata</taxon>
        <taxon>Euteleostomi</taxon>
        <taxon>Actinopterygii</taxon>
        <taxon>Neopterygii</taxon>
        <taxon>Teleostei</taxon>
        <taxon>Neoteleostei</taxon>
        <taxon>Acanthomorphata</taxon>
        <taxon>Carangaria</taxon>
        <taxon>Carangiformes</taxon>
        <taxon>Echeneidae</taxon>
        <taxon>Echeneis</taxon>
    </lineage>
</organism>
<accession>A0A665TEM0</accession>